<reference evidence="2" key="1">
    <citation type="journal article" date="2020" name="Stud. Mycol.">
        <title>101 Dothideomycetes genomes: a test case for predicting lifestyles and emergence of pathogens.</title>
        <authorList>
            <person name="Haridas S."/>
            <person name="Albert R."/>
            <person name="Binder M."/>
            <person name="Bloem J."/>
            <person name="Labutti K."/>
            <person name="Salamov A."/>
            <person name="Andreopoulos B."/>
            <person name="Baker S."/>
            <person name="Barry K."/>
            <person name="Bills G."/>
            <person name="Bluhm B."/>
            <person name="Cannon C."/>
            <person name="Castanera R."/>
            <person name="Culley D."/>
            <person name="Daum C."/>
            <person name="Ezra D."/>
            <person name="Gonzalez J."/>
            <person name="Henrissat B."/>
            <person name="Kuo A."/>
            <person name="Liang C."/>
            <person name="Lipzen A."/>
            <person name="Lutzoni F."/>
            <person name="Magnuson J."/>
            <person name="Mondo S."/>
            <person name="Nolan M."/>
            <person name="Ohm R."/>
            <person name="Pangilinan J."/>
            <person name="Park H.-J."/>
            <person name="Ramirez L."/>
            <person name="Alfaro M."/>
            <person name="Sun H."/>
            <person name="Tritt A."/>
            <person name="Yoshinaga Y."/>
            <person name="Zwiers L.-H."/>
            <person name="Turgeon B."/>
            <person name="Goodwin S."/>
            <person name="Spatafora J."/>
            <person name="Crous P."/>
            <person name="Grigoriev I."/>
        </authorList>
    </citation>
    <scope>NUCLEOTIDE SEQUENCE</scope>
    <source>
        <strain evidence="2">CBS 130266</strain>
    </source>
</reference>
<dbReference type="CDD" id="cd14688">
    <property type="entry name" value="bZIP_YAP"/>
    <property type="match status" value="1"/>
</dbReference>
<accession>A0A9P4TRS1</accession>
<dbReference type="PANTHER" id="PTHR38116:SF5">
    <property type="entry name" value="BZIP DOMAIN-CONTAINING PROTEIN"/>
    <property type="match status" value="1"/>
</dbReference>
<feature type="region of interest" description="Disordered" evidence="1">
    <location>
        <begin position="1"/>
        <end position="43"/>
    </location>
</feature>
<comment type="caution">
    <text evidence="2">The sequence shown here is derived from an EMBL/GenBank/DDBJ whole genome shotgun (WGS) entry which is preliminary data.</text>
</comment>
<dbReference type="AlphaFoldDB" id="A0A9P4TRS1"/>
<evidence type="ECO:0008006" key="4">
    <source>
        <dbReference type="Google" id="ProtNLM"/>
    </source>
</evidence>
<dbReference type="Pfam" id="PF11905">
    <property type="entry name" value="DUF3425"/>
    <property type="match status" value="1"/>
</dbReference>
<dbReference type="PANTHER" id="PTHR38116">
    <property type="entry name" value="CHROMOSOME 7, WHOLE GENOME SHOTGUN SEQUENCE"/>
    <property type="match status" value="1"/>
</dbReference>
<evidence type="ECO:0000313" key="3">
    <source>
        <dbReference type="Proteomes" id="UP000800235"/>
    </source>
</evidence>
<dbReference type="EMBL" id="MU007134">
    <property type="protein sequence ID" value="KAF2417717.1"/>
    <property type="molecule type" value="Genomic_DNA"/>
</dbReference>
<dbReference type="OrthoDB" id="5973539at2759"/>
<dbReference type="Proteomes" id="UP000800235">
    <property type="component" value="Unassembled WGS sequence"/>
</dbReference>
<evidence type="ECO:0000313" key="2">
    <source>
        <dbReference type="EMBL" id="KAF2417717.1"/>
    </source>
</evidence>
<keyword evidence="3" id="KW-1185">Reference proteome</keyword>
<feature type="compositionally biased region" description="Basic and acidic residues" evidence="1">
    <location>
        <begin position="24"/>
        <end position="43"/>
    </location>
</feature>
<dbReference type="InterPro" id="IPR021833">
    <property type="entry name" value="DUF3425"/>
</dbReference>
<gene>
    <name evidence="2" type="ORF">EJ08DRAFT_666381</name>
</gene>
<protein>
    <recommendedName>
        <fullName evidence="4">BZIP domain-containing protein</fullName>
    </recommendedName>
</protein>
<sequence length="315" mass="36232">MSVIQEQRSEPEISHPRPNGKRRQLTERRREQGRVAQRVYREKQKARRAACSEKSHARHISGCELVNAVDEEIEVAHEPVPDALHIDQFQGSSAHDQFESWDTSFDSLEITQSITVDTPSLGFPVITALSETSSEPANNFMSLNAVSLSIPMDIYIRVQRYSFHAACIENAVALGVTFAQIKYHKCGHDRLVSPWVSQSVYTNLDENAVVPDLSPGEAQKKHDHDLYIDCLPFKDFREKLLALRSAAPKIFDEEDFIRDLDYRDAMQCRGPTPWENKSWEIQTWFLNKWWMITSGESGEMGTCSKWWRMFRGELL</sequence>
<proteinExistence type="predicted"/>
<organism evidence="2 3">
    <name type="scientific">Tothia fuscella</name>
    <dbReference type="NCBI Taxonomy" id="1048955"/>
    <lineage>
        <taxon>Eukaryota</taxon>
        <taxon>Fungi</taxon>
        <taxon>Dikarya</taxon>
        <taxon>Ascomycota</taxon>
        <taxon>Pezizomycotina</taxon>
        <taxon>Dothideomycetes</taxon>
        <taxon>Pleosporomycetidae</taxon>
        <taxon>Venturiales</taxon>
        <taxon>Cylindrosympodiaceae</taxon>
        <taxon>Tothia</taxon>
    </lineage>
</organism>
<evidence type="ECO:0000256" key="1">
    <source>
        <dbReference type="SAM" id="MobiDB-lite"/>
    </source>
</evidence>
<name>A0A9P4TRS1_9PEZI</name>